<gene>
    <name evidence="2" type="ORF">B7R76_00890</name>
</gene>
<evidence type="ECO:0000313" key="2">
    <source>
        <dbReference type="EMBL" id="PNH19474.1"/>
    </source>
</evidence>
<accession>A0A2J8B408</accession>
<reference evidence="3" key="1">
    <citation type="submission" date="2017-04" db="EMBL/GenBank/DDBJ databases">
        <authorList>
            <person name="Bumgarner R.E."/>
            <person name="Fredricks D.N."/>
            <person name="Srinivasan S."/>
        </authorList>
    </citation>
    <scope>NUCLEOTIDE SEQUENCE [LARGE SCALE GENOMIC DNA]</scope>
    <source>
        <strain evidence="3">KA00405</strain>
    </source>
</reference>
<organism evidence="2 3">
    <name type="scientific">Mageeibacillus indolicus</name>
    <dbReference type="NCBI Taxonomy" id="884684"/>
    <lineage>
        <taxon>Bacteria</taxon>
        <taxon>Bacillati</taxon>
        <taxon>Bacillota</taxon>
        <taxon>Clostridia</taxon>
        <taxon>Eubacteriales</taxon>
        <taxon>Oscillospiraceae</taxon>
        <taxon>Mageeibacillus</taxon>
    </lineage>
</organism>
<feature type="transmembrane region" description="Helical" evidence="1">
    <location>
        <begin position="65"/>
        <end position="84"/>
    </location>
</feature>
<proteinExistence type="predicted"/>
<feature type="transmembrane region" description="Helical" evidence="1">
    <location>
        <begin position="6"/>
        <end position="29"/>
    </location>
</feature>
<protein>
    <recommendedName>
        <fullName evidence="4">DUF3899 domain-containing protein</fullName>
    </recommendedName>
</protein>
<sequence>MSPLIFLKVLAIVLIVVGVGIVAAAKFIVKRRSLADRAELPEGQRQSLSVDEQAKQRFISAVLRVKLQGLAVALPGFILVLVLFK</sequence>
<evidence type="ECO:0000256" key="1">
    <source>
        <dbReference type="SAM" id="Phobius"/>
    </source>
</evidence>
<dbReference type="EMBL" id="NBZD01000001">
    <property type="protein sequence ID" value="PNH19474.1"/>
    <property type="molecule type" value="Genomic_DNA"/>
</dbReference>
<keyword evidence="1" id="KW-1133">Transmembrane helix</keyword>
<keyword evidence="1" id="KW-0472">Membrane</keyword>
<evidence type="ECO:0008006" key="4">
    <source>
        <dbReference type="Google" id="ProtNLM"/>
    </source>
</evidence>
<keyword evidence="1" id="KW-0812">Transmembrane</keyword>
<dbReference type="Proteomes" id="UP000236394">
    <property type="component" value="Unassembled WGS sequence"/>
</dbReference>
<dbReference type="AlphaFoldDB" id="A0A2J8B408"/>
<comment type="caution">
    <text evidence="2">The sequence shown here is derived from an EMBL/GenBank/DDBJ whole genome shotgun (WGS) entry which is preliminary data.</text>
</comment>
<evidence type="ECO:0000313" key="3">
    <source>
        <dbReference type="Proteomes" id="UP000236394"/>
    </source>
</evidence>
<dbReference type="RefSeq" id="WP_034574285.1">
    <property type="nucleotide sequence ID" value="NZ_NBZD01000001.1"/>
</dbReference>
<name>A0A2J8B408_9FIRM</name>